<evidence type="ECO:0000313" key="3">
    <source>
        <dbReference type="EMBL" id="OCH76434.1"/>
    </source>
</evidence>
<proteinExistence type="predicted"/>
<protein>
    <submittedName>
        <fullName evidence="3">Pilus assembly protein CpaE</fullName>
    </submittedName>
</protein>
<evidence type="ECO:0000256" key="1">
    <source>
        <dbReference type="SAM" id="Phobius"/>
    </source>
</evidence>
<dbReference type="Pfam" id="PF07811">
    <property type="entry name" value="TadE"/>
    <property type="match status" value="1"/>
</dbReference>
<accession>A0A1B9QZ90</accession>
<dbReference type="AlphaFoldDB" id="A0A1B9QZ90"/>
<dbReference type="InterPro" id="IPR012495">
    <property type="entry name" value="TadE-like_dom"/>
</dbReference>
<name>A0A1B9QZ90_9VIBR</name>
<dbReference type="EMBL" id="MAJZ01000448">
    <property type="protein sequence ID" value="OCH76434.1"/>
    <property type="molecule type" value="Genomic_DNA"/>
</dbReference>
<dbReference type="Proteomes" id="UP000093173">
    <property type="component" value="Unassembled WGS sequence"/>
</dbReference>
<comment type="caution">
    <text evidence="3">The sequence shown here is derived from an EMBL/GenBank/DDBJ whole genome shotgun (WGS) entry which is preliminary data.</text>
</comment>
<feature type="transmembrane region" description="Helical" evidence="1">
    <location>
        <begin position="12"/>
        <end position="34"/>
    </location>
</feature>
<keyword evidence="1" id="KW-1133">Transmembrane helix</keyword>
<reference evidence="4" key="1">
    <citation type="submission" date="2016-06" db="EMBL/GenBank/DDBJ databases">
        <authorList>
            <person name="Hehemann J.-H."/>
            <person name="Arevalo P."/>
            <person name="Datta M.S."/>
            <person name="Polz M.F."/>
        </authorList>
    </citation>
    <scope>NUCLEOTIDE SEQUENCE [LARGE SCALE GENOMIC DNA]</scope>
    <source>
        <strain evidence="4">9CSC122</strain>
    </source>
</reference>
<gene>
    <name evidence="3" type="ORF">A6E14_09285</name>
</gene>
<keyword evidence="1" id="KW-0472">Membrane</keyword>
<feature type="domain" description="TadE-like" evidence="2">
    <location>
        <begin position="6"/>
        <end position="48"/>
    </location>
</feature>
<dbReference type="RefSeq" id="WP_017038517.1">
    <property type="nucleotide sequence ID" value="NZ_JBNGCH010000448.1"/>
</dbReference>
<organism evidence="3 4">
    <name type="scientific">Vibrio genomosp. F10</name>
    <dbReference type="NCBI Taxonomy" id="723171"/>
    <lineage>
        <taxon>Bacteria</taxon>
        <taxon>Pseudomonadati</taxon>
        <taxon>Pseudomonadota</taxon>
        <taxon>Gammaproteobacteria</taxon>
        <taxon>Vibrionales</taxon>
        <taxon>Vibrionaceae</taxon>
        <taxon>Vibrio</taxon>
    </lineage>
</organism>
<sequence length="156" mass="17045">MRSQRGITIIEFTLISSALLVLILGVIEVGRYMYSLQLINEMTRVAARLGVVCNVADKDEIPGLAVPRNAPGGFTAANLSLEYLNETGGVITGDPSVDPDVFLDIRYVRSEVVNFEYQFSGLLTFLQGVIIVPSFETTLPRENLGEIRGSNTDTDC</sequence>
<evidence type="ECO:0000259" key="2">
    <source>
        <dbReference type="Pfam" id="PF07811"/>
    </source>
</evidence>
<keyword evidence="4" id="KW-1185">Reference proteome</keyword>
<evidence type="ECO:0000313" key="4">
    <source>
        <dbReference type="Proteomes" id="UP000093173"/>
    </source>
</evidence>
<keyword evidence="1" id="KW-0812">Transmembrane</keyword>